<sequence length="159" mass="17687">MKRYYDPESGGFYLSTVHQEIPQRAVPITLEEHSALVRALEQGKVIQLDENGHPIAVEPPALPEPTEQELTQQRIIEIQQLLTANDSASVRPLRAKAAGTATDADKARLVELETQAQALRSELVALTNPESSEDQSQPEQSSTKQSFLKKCNWLRMGKN</sequence>
<proteinExistence type="predicted"/>
<evidence type="ECO:0000313" key="2">
    <source>
        <dbReference type="EMBL" id="SHI82232.1"/>
    </source>
</evidence>
<evidence type="ECO:0000313" key="3">
    <source>
        <dbReference type="Proteomes" id="UP000184001"/>
    </source>
</evidence>
<accession>A0A8G2C8I7</accession>
<reference evidence="2 3" key="1">
    <citation type="submission" date="2016-11" db="EMBL/GenBank/DDBJ databases">
        <authorList>
            <person name="Varghese N."/>
            <person name="Submissions S."/>
        </authorList>
    </citation>
    <scope>NUCLEOTIDE SEQUENCE [LARGE SCALE GENOMIC DNA]</scope>
    <source>
        <strain evidence="2 3">DSM 17919</strain>
    </source>
</reference>
<dbReference type="AlphaFoldDB" id="A0A8G2C8I7"/>
<protein>
    <submittedName>
        <fullName evidence="2">Caudovirales tail fibre assembly protein</fullName>
    </submittedName>
</protein>
<evidence type="ECO:0000256" key="1">
    <source>
        <dbReference type="SAM" id="MobiDB-lite"/>
    </source>
</evidence>
<dbReference type="EMBL" id="FQZR01000002">
    <property type="protein sequence ID" value="SHI82232.1"/>
    <property type="molecule type" value="Genomic_DNA"/>
</dbReference>
<gene>
    <name evidence="2" type="ORF">SAMN05660830_01109</name>
</gene>
<organism evidence="2 3">
    <name type="scientific">Halodesulfovibrio aestuarii</name>
    <dbReference type="NCBI Taxonomy" id="126333"/>
    <lineage>
        <taxon>Bacteria</taxon>
        <taxon>Pseudomonadati</taxon>
        <taxon>Thermodesulfobacteriota</taxon>
        <taxon>Desulfovibrionia</taxon>
        <taxon>Desulfovibrionales</taxon>
        <taxon>Desulfovibrionaceae</taxon>
        <taxon>Halodesulfovibrio</taxon>
    </lineage>
</organism>
<dbReference type="Proteomes" id="UP000184001">
    <property type="component" value="Unassembled WGS sequence"/>
</dbReference>
<name>A0A8G2C8I7_9BACT</name>
<feature type="region of interest" description="Disordered" evidence="1">
    <location>
        <begin position="122"/>
        <end position="149"/>
    </location>
</feature>
<dbReference type="RefSeq" id="WP_020002224.1">
    <property type="nucleotide sequence ID" value="NZ_CP192219.1"/>
</dbReference>
<comment type="caution">
    <text evidence="2">The sequence shown here is derived from an EMBL/GenBank/DDBJ whole genome shotgun (WGS) entry which is preliminary data.</text>
</comment>